<gene>
    <name evidence="3" type="ORF">H9X91_03375</name>
</gene>
<evidence type="ECO:0000313" key="4">
    <source>
        <dbReference type="Proteomes" id="UP000719500"/>
    </source>
</evidence>
<keyword evidence="4" id="KW-1185">Reference proteome</keyword>
<dbReference type="EMBL" id="JACSNX010000002">
    <property type="protein sequence ID" value="MBM6850477.1"/>
    <property type="molecule type" value="Genomic_DNA"/>
</dbReference>
<accession>A0ABS2FS96</accession>
<evidence type="ECO:0008006" key="5">
    <source>
        <dbReference type="Google" id="ProtNLM"/>
    </source>
</evidence>
<evidence type="ECO:0000256" key="2">
    <source>
        <dbReference type="SAM" id="MobiDB-lite"/>
    </source>
</evidence>
<name>A0ABS2FS96_9FIRM</name>
<evidence type="ECO:0000256" key="1">
    <source>
        <dbReference type="SAM" id="Coils"/>
    </source>
</evidence>
<protein>
    <recommendedName>
        <fullName evidence="5">ATPase</fullName>
    </recommendedName>
</protein>
<comment type="caution">
    <text evidence="3">The sequence shown here is derived from an EMBL/GenBank/DDBJ whole genome shotgun (WGS) entry which is preliminary data.</text>
</comment>
<feature type="region of interest" description="Disordered" evidence="2">
    <location>
        <begin position="148"/>
        <end position="176"/>
    </location>
</feature>
<dbReference type="Proteomes" id="UP000719500">
    <property type="component" value="Unassembled WGS sequence"/>
</dbReference>
<proteinExistence type="predicted"/>
<keyword evidence="1" id="KW-0175">Coiled coil</keyword>
<reference evidence="3 4" key="1">
    <citation type="journal article" date="2021" name="Sci. Rep.">
        <title>The distribution of antibiotic resistance genes in chicken gut microbiota commensals.</title>
        <authorList>
            <person name="Juricova H."/>
            <person name="Matiasovicova J."/>
            <person name="Kubasova T."/>
            <person name="Cejkova D."/>
            <person name="Rychlik I."/>
        </authorList>
    </citation>
    <scope>NUCLEOTIDE SEQUENCE [LARGE SCALE GENOMIC DNA]</scope>
    <source>
        <strain evidence="3 4">An411</strain>
    </source>
</reference>
<sequence length="176" mass="20232">MANDVNRLIDMIYERIEDAKSPALKPSMSMVDRDELLDLLDELRAQLPVEIKRAQELLSARDKFVDDAKRDVERMMRQAELDAKAKVSDSEVLYAAKEKARQMVARAEDRCRQLYQVTNEYAEDALARTEEAVQLALDEVKQQRVRFRSASAAKMQEQRDKLDGKAPAQEEDDQEG</sequence>
<dbReference type="RefSeq" id="WP_204802491.1">
    <property type="nucleotide sequence ID" value="NZ_JACSNX010000002.1"/>
</dbReference>
<evidence type="ECO:0000313" key="3">
    <source>
        <dbReference type="EMBL" id="MBM6850477.1"/>
    </source>
</evidence>
<organism evidence="3 4">
    <name type="scientific">Oscillibacter valericigenes</name>
    <dbReference type="NCBI Taxonomy" id="351091"/>
    <lineage>
        <taxon>Bacteria</taxon>
        <taxon>Bacillati</taxon>
        <taxon>Bacillota</taxon>
        <taxon>Clostridia</taxon>
        <taxon>Eubacteriales</taxon>
        <taxon>Oscillospiraceae</taxon>
        <taxon>Oscillibacter</taxon>
    </lineage>
</organism>
<feature type="coiled-coil region" evidence="1">
    <location>
        <begin position="97"/>
        <end position="146"/>
    </location>
</feature>